<organism evidence="1 2">
    <name type="scientific">Virgisporangium ochraceum</name>
    <dbReference type="NCBI Taxonomy" id="65505"/>
    <lineage>
        <taxon>Bacteria</taxon>
        <taxon>Bacillati</taxon>
        <taxon>Actinomycetota</taxon>
        <taxon>Actinomycetes</taxon>
        <taxon>Micromonosporales</taxon>
        <taxon>Micromonosporaceae</taxon>
        <taxon>Virgisporangium</taxon>
    </lineage>
</organism>
<dbReference type="InterPro" id="IPR006439">
    <property type="entry name" value="HAD-SF_hydro_IA"/>
</dbReference>
<dbReference type="Pfam" id="PF00702">
    <property type="entry name" value="Hydrolase"/>
    <property type="match status" value="1"/>
</dbReference>
<dbReference type="InterPro" id="IPR052550">
    <property type="entry name" value="Pyrimidine_5'-ntase_YjjG"/>
</dbReference>
<dbReference type="InterPro" id="IPR036412">
    <property type="entry name" value="HAD-like_sf"/>
</dbReference>
<dbReference type="InterPro" id="IPR023214">
    <property type="entry name" value="HAD_sf"/>
</dbReference>
<dbReference type="PANTHER" id="PTHR47478">
    <property type="match status" value="1"/>
</dbReference>
<dbReference type="EMBL" id="BOPH01000146">
    <property type="protein sequence ID" value="GIJ74986.1"/>
    <property type="molecule type" value="Genomic_DNA"/>
</dbReference>
<protein>
    <recommendedName>
        <fullName evidence="3">HAD-superfamily hydrolase, subfamily IA, variant 1</fullName>
    </recommendedName>
</protein>
<sequence length="217" mass="23578">MPLLFLSLDNTLLDRAGAFRAWATGFLAEIGVSDSEVDWLDMVDADGLTSAWDLADAIRARYRLRRRPIDLVEEIREGLLANLRLDPLVAFALQIATDAGWLPVVVTNGETQVQTEKLIRTGLIRKVAAYVISDDVGVRKPNPRIFSIAADRVGGRLSGAWLIGDSPEVDIGGANALGIPSAWIRRGRPWSDERFAPTMQCDGLIEAVAAVLATKTG</sequence>
<dbReference type="Proteomes" id="UP000635606">
    <property type="component" value="Unassembled WGS sequence"/>
</dbReference>
<dbReference type="Gene3D" id="3.40.50.1000">
    <property type="entry name" value="HAD superfamily/HAD-like"/>
    <property type="match status" value="1"/>
</dbReference>
<dbReference type="PANTHER" id="PTHR47478:SF1">
    <property type="entry name" value="PYRIMIDINE 5'-NUCLEOTIDASE YJJG"/>
    <property type="match status" value="1"/>
</dbReference>
<keyword evidence="2" id="KW-1185">Reference proteome</keyword>
<evidence type="ECO:0008006" key="3">
    <source>
        <dbReference type="Google" id="ProtNLM"/>
    </source>
</evidence>
<name>A0A8J4A4H9_9ACTN</name>
<proteinExistence type="predicted"/>
<dbReference type="NCBIfam" id="TIGR01549">
    <property type="entry name" value="HAD-SF-IA-v1"/>
    <property type="match status" value="1"/>
</dbReference>
<evidence type="ECO:0000313" key="2">
    <source>
        <dbReference type="Proteomes" id="UP000635606"/>
    </source>
</evidence>
<dbReference type="Gene3D" id="1.10.150.520">
    <property type="match status" value="1"/>
</dbReference>
<dbReference type="AlphaFoldDB" id="A0A8J4A4H9"/>
<accession>A0A8J4A4H9</accession>
<comment type="caution">
    <text evidence="1">The sequence shown here is derived from an EMBL/GenBank/DDBJ whole genome shotgun (WGS) entry which is preliminary data.</text>
</comment>
<evidence type="ECO:0000313" key="1">
    <source>
        <dbReference type="EMBL" id="GIJ74986.1"/>
    </source>
</evidence>
<dbReference type="RefSeq" id="WP_203934764.1">
    <property type="nucleotide sequence ID" value="NZ_BOPH01000146.1"/>
</dbReference>
<reference evidence="1" key="1">
    <citation type="submission" date="2021-01" db="EMBL/GenBank/DDBJ databases">
        <title>Whole genome shotgun sequence of Virgisporangium ochraceum NBRC 16418.</title>
        <authorList>
            <person name="Komaki H."/>
            <person name="Tamura T."/>
        </authorList>
    </citation>
    <scope>NUCLEOTIDE SEQUENCE</scope>
    <source>
        <strain evidence="1">NBRC 16418</strain>
    </source>
</reference>
<dbReference type="SUPFAM" id="SSF56784">
    <property type="entry name" value="HAD-like"/>
    <property type="match status" value="1"/>
</dbReference>
<gene>
    <name evidence="1" type="ORF">Voc01_099030</name>
</gene>